<proteinExistence type="predicted"/>
<evidence type="ECO:0000256" key="2">
    <source>
        <dbReference type="SAM" id="MobiDB-lite"/>
    </source>
</evidence>
<feature type="region of interest" description="Disordered" evidence="2">
    <location>
        <begin position="293"/>
        <end position="312"/>
    </location>
</feature>
<feature type="DNA-binding region" description="HMG box" evidence="1">
    <location>
        <begin position="247"/>
        <end position="299"/>
    </location>
</feature>
<reference evidence="4 5" key="1">
    <citation type="submission" date="2019-02" db="EMBL/GenBank/DDBJ databases">
        <title>Genome sequencing of the rare red list fungi Antrodiella citrinella (Flaviporus citrinellus).</title>
        <authorList>
            <person name="Buettner E."/>
            <person name="Kellner H."/>
        </authorList>
    </citation>
    <scope>NUCLEOTIDE SEQUENCE [LARGE SCALE GENOMIC DNA]</scope>
    <source>
        <strain evidence="4 5">DSM 108506</strain>
    </source>
</reference>
<dbReference type="Proteomes" id="UP000308730">
    <property type="component" value="Unassembled WGS sequence"/>
</dbReference>
<keyword evidence="1" id="KW-0238">DNA-binding</keyword>
<gene>
    <name evidence="4" type="ORF">EUX98_g8267</name>
</gene>
<sequence>MRERFGRAHIFIYGKQCGELWTAMSAHEKKPYFDRARLALQEYKRLREEYCNTYNITWPRQPASALSLFGRERKMRVQEAYSLWEQSSEAERQPYFDKRNALSEEYRVRKLEYALHLQKDTLNNVVPKKGEAKLLAVQKRAKKVRLSREHEQVVDAGHIEVPTYDTSSAWKIFRLERKLSVTQASAEWRRMTAEEKKPYLDASAAERAQRAVKIDAFVRAVGLKGVQRMNAAREVEGKRKIGIKVLKPRPANSYVVEFAKSSASPRNVTVAIAAGAKWRTMSDAEKEPYRKLAASLRERDAQAKNVDVPTES</sequence>
<dbReference type="InterPro" id="IPR009071">
    <property type="entry name" value="HMG_box_dom"/>
</dbReference>
<dbReference type="Pfam" id="PF09011">
    <property type="entry name" value="HMG_box_2"/>
    <property type="match status" value="1"/>
</dbReference>
<feature type="domain" description="HMG box" evidence="3">
    <location>
        <begin position="247"/>
        <end position="299"/>
    </location>
</feature>
<comment type="caution">
    <text evidence="4">The sequence shown here is derived from an EMBL/GenBank/DDBJ whole genome shotgun (WGS) entry which is preliminary data.</text>
</comment>
<dbReference type="SMART" id="SM00398">
    <property type="entry name" value="HMG"/>
    <property type="match status" value="3"/>
</dbReference>
<name>A0A4S4MBA8_9APHY</name>
<dbReference type="PANTHER" id="PTHR47658">
    <property type="entry name" value="HIGH MOBILITY GROUP B PROTEIN 12-RELATED"/>
    <property type="match status" value="1"/>
</dbReference>
<dbReference type="SUPFAM" id="SSF47095">
    <property type="entry name" value="HMG-box"/>
    <property type="match status" value="4"/>
</dbReference>
<dbReference type="PANTHER" id="PTHR47658:SF1">
    <property type="entry name" value="MEIOSIS INITIATOR PROTEIN"/>
    <property type="match status" value="1"/>
</dbReference>
<dbReference type="GO" id="GO:0005634">
    <property type="term" value="C:nucleus"/>
    <property type="evidence" value="ECO:0007669"/>
    <property type="project" value="UniProtKB-UniRule"/>
</dbReference>
<dbReference type="InterPro" id="IPR036910">
    <property type="entry name" value="HMG_box_dom_sf"/>
</dbReference>
<dbReference type="Gene3D" id="1.10.30.10">
    <property type="entry name" value="High mobility group box domain"/>
    <property type="match status" value="2"/>
</dbReference>
<dbReference type="PROSITE" id="PS50118">
    <property type="entry name" value="HMG_BOX_2"/>
    <property type="match status" value="1"/>
</dbReference>
<feature type="compositionally biased region" description="Basic and acidic residues" evidence="2">
    <location>
        <begin position="293"/>
        <end position="302"/>
    </location>
</feature>
<keyword evidence="1" id="KW-0539">Nucleus</keyword>
<dbReference type="OrthoDB" id="1919336at2759"/>
<evidence type="ECO:0000256" key="1">
    <source>
        <dbReference type="PROSITE-ProRule" id="PRU00267"/>
    </source>
</evidence>
<evidence type="ECO:0000259" key="3">
    <source>
        <dbReference type="PROSITE" id="PS50118"/>
    </source>
</evidence>
<dbReference type="AlphaFoldDB" id="A0A4S4MBA8"/>
<evidence type="ECO:0000313" key="5">
    <source>
        <dbReference type="Proteomes" id="UP000308730"/>
    </source>
</evidence>
<keyword evidence="5" id="KW-1185">Reference proteome</keyword>
<dbReference type="EMBL" id="SGPM01000428">
    <property type="protein sequence ID" value="THH21851.1"/>
    <property type="molecule type" value="Genomic_DNA"/>
</dbReference>
<evidence type="ECO:0000313" key="4">
    <source>
        <dbReference type="EMBL" id="THH21851.1"/>
    </source>
</evidence>
<protein>
    <recommendedName>
        <fullName evidence="3">HMG box domain-containing protein</fullName>
    </recommendedName>
</protein>
<organism evidence="4 5">
    <name type="scientific">Antrodiella citrinella</name>
    <dbReference type="NCBI Taxonomy" id="2447956"/>
    <lineage>
        <taxon>Eukaryota</taxon>
        <taxon>Fungi</taxon>
        <taxon>Dikarya</taxon>
        <taxon>Basidiomycota</taxon>
        <taxon>Agaricomycotina</taxon>
        <taxon>Agaricomycetes</taxon>
        <taxon>Polyporales</taxon>
        <taxon>Steccherinaceae</taxon>
        <taxon>Antrodiella</taxon>
    </lineage>
</organism>
<dbReference type="GO" id="GO:0003677">
    <property type="term" value="F:DNA binding"/>
    <property type="evidence" value="ECO:0007669"/>
    <property type="project" value="UniProtKB-UniRule"/>
</dbReference>
<accession>A0A4S4MBA8</accession>